<feature type="region of interest" description="Disordered" evidence="1">
    <location>
        <begin position="556"/>
        <end position="610"/>
    </location>
</feature>
<sequence>MEHYNVVAIAANATTVADHQHPTLAKELKKHFQRMHHHYLFSKAENEAVANTTCLDEIINDASRGWPGNMFHDPTLAPKQCELNFLIKLAYIVAISHLVDFARLSCSTSYNELLDLKNRIVDSLRDCGIEALINDIKEVVKSESNELKSKCAKAGLERRLQQDPIAIKERIKSRIDNMTKGRQEKSAFTVGSCHPLEREDQANNIVEAFRLDHERGTGNYRPYMPVAFKDDLDATKKYIMDLGENVSLLSAARASGPYFDKITESGLKKRQDELFADSVRRENQWFGAIILLAQPTRPSKDPYVHTYVCCGKCRECFLTKRKNPHMCYGVETAKSDEGTESETGEAVVESDEIVLGKGKTVNTKKAEKVVTNVDHQTLISIMYPHEMFEQATLKEQTDILEWIDDRQTAVDKISFTKTTTGHNPRELAKASIEKHGAPRYRLVYSVLEEVAAETSCLGRFINETLQSLDVEQLGRLKKRIIFEPGNIDNDPSREEYERLWRVTMAVDVLLAFCGWCKLDRLLRSENCNKISDKPLIVEDSWAYSYLQFPRAKSSKLETEIPSSKTPQAEDPEASKAKNSVSKASETPAPKATKTSASNALGPKSSKTKASISDELDWDASCAFLSWK</sequence>
<gene>
    <name evidence="2" type="ORF">BG015_002784</name>
</gene>
<name>A0A9P5RQK7_9FUNG</name>
<protein>
    <submittedName>
        <fullName evidence="2">Uncharacterized protein</fullName>
    </submittedName>
</protein>
<keyword evidence="3" id="KW-1185">Reference proteome</keyword>
<reference evidence="2" key="1">
    <citation type="journal article" date="2020" name="Fungal Divers.">
        <title>Resolving the Mortierellaceae phylogeny through synthesis of multi-gene phylogenetics and phylogenomics.</title>
        <authorList>
            <person name="Vandepol N."/>
            <person name="Liber J."/>
            <person name="Desiro A."/>
            <person name="Na H."/>
            <person name="Kennedy M."/>
            <person name="Barry K."/>
            <person name="Grigoriev I.V."/>
            <person name="Miller A.N."/>
            <person name="O'Donnell K."/>
            <person name="Stajich J.E."/>
            <person name="Bonito G."/>
        </authorList>
    </citation>
    <scope>NUCLEOTIDE SEQUENCE</scope>
    <source>
        <strain evidence="2">NRRL 6426</strain>
    </source>
</reference>
<accession>A0A9P5RQK7</accession>
<dbReference type="OrthoDB" id="2474745at2759"/>
<dbReference type="AlphaFoldDB" id="A0A9P5RQK7"/>
<comment type="caution">
    <text evidence="2">The sequence shown here is derived from an EMBL/GenBank/DDBJ whole genome shotgun (WGS) entry which is preliminary data.</text>
</comment>
<dbReference type="Proteomes" id="UP000748756">
    <property type="component" value="Unassembled WGS sequence"/>
</dbReference>
<dbReference type="EMBL" id="JAAAUQ010001578">
    <property type="protein sequence ID" value="KAF9137248.1"/>
    <property type="molecule type" value="Genomic_DNA"/>
</dbReference>
<proteinExistence type="predicted"/>
<evidence type="ECO:0000313" key="2">
    <source>
        <dbReference type="EMBL" id="KAF9137248.1"/>
    </source>
</evidence>
<evidence type="ECO:0000256" key="1">
    <source>
        <dbReference type="SAM" id="MobiDB-lite"/>
    </source>
</evidence>
<organism evidence="2 3">
    <name type="scientific">Linnemannia schmuckeri</name>
    <dbReference type="NCBI Taxonomy" id="64567"/>
    <lineage>
        <taxon>Eukaryota</taxon>
        <taxon>Fungi</taxon>
        <taxon>Fungi incertae sedis</taxon>
        <taxon>Mucoromycota</taxon>
        <taxon>Mortierellomycotina</taxon>
        <taxon>Mortierellomycetes</taxon>
        <taxon>Mortierellales</taxon>
        <taxon>Mortierellaceae</taxon>
        <taxon>Linnemannia</taxon>
    </lineage>
</organism>
<evidence type="ECO:0000313" key="3">
    <source>
        <dbReference type="Proteomes" id="UP000748756"/>
    </source>
</evidence>